<dbReference type="GO" id="GO:0016020">
    <property type="term" value="C:membrane"/>
    <property type="evidence" value="ECO:0007669"/>
    <property type="project" value="UniProtKB-SubCell"/>
</dbReference>
<feature type="transmembrane region" description="Helical" evidence="10">
    <location>
        <begin position="525"/>
        <end position="544"/>
    </location>
</feature>
<feature type="region of interest" description="Disordered" evidence="9">
    <location>
        <begin position="210"/>
        <end position="246"/>
    </location>
</feature>
<feature type="region of interest" description="Disordered" evidence="9">
    <location>
        <begin position="182"/>
        <end position="201"/>
    </location>
</feature>
<evidence type="ECO:0000256" key="5">
    <source>
        <dbReference type="ARBA" id="ARBA00023015"/>
    </source>
</evidence>
<feature type="domain" description="EamA" evidence="11">
    <location>
        <begin position="304"/>
        <end position="440"/>
    </location>
</feature>
<comment type="caution">
    <text evidence="12">The sequence shown here is derived from an EMBL/GenBank/DDBJ whole genome shotgun (WGS) entry which is preliminary data.</text>
</comment>
<keyword evidence="7" id="KW-0804">Transcription</keyword>
<dbReference type="STRING" id="2512241.A0A553I350"/>
<dbReference type="InterPro" id="IPR000620">
    <property type="entry name" value="EamA_dom"/>
</dbReference>
<dbReference type="Proteomes" id="UP000319160">
    <property type="component" value="Unassembled WGS sequence"/>
</dbReference>
<dbReference type="Pfam" id="PF02269">
    <property type="entry name" value="TFIID-18kDa"/>
    <property type="match status" value="1"/>
</dbReference>
<dbReference type="SUPFAM" id="SSF47113">
    <property type="entry name" value="Histone-fold"/>
    <property type="match status" value="1"/>
</dbReference>
<evidence type="ECO:0000313" key="13">
    <source>
        <dbReference type="Proteomes" id="UP000319160"/>
    </source>
</evidence>
<protein>
    <recommendedName>
        <fullName evidence="11">EamA domain-containing protein</fullName>
    </recommendedName>
</protein>
<evidence type="ECO:0000256" key="10">
    <source>
        <dbReference type="SAM" id="Phobius"/>
    </source>
</evidence>
<evidence type="ECO:0000256" key="9">
    <source>
        <dbReference type="SAM" id="MobiDB-lite"/>
    </source>
</evidence>
<evidence type="ECO:0000256" key="3">
    <source>
        <dbReference type="ARBA" id="ARBA00022692"/>
    </source>
</evidence>
<gene>
    <name evidence="12" type="ORF">FHL15_004396</name>
</gene>
<keyword evidence="3 10" id="KW-0812">Transmembrane</keyword>
<dbReference type="GO" id="GO:0006366">
    <property type="term" value="P:transcription by RNA polymerase II"/>
    <property type="evidence" value="ECO:0007669"/>
    <property type="project" value="InterPro"/>
</dbReference>
<dbReference type="InterPro" id="IPR009072">
    <property type="entry name" value="Histone-fold"/>
</dbReference>
<feature type="transmembrane region" description="Helical" evidence="10">
    <location>
        <begin position="493"/>
        <end position="513"/>
    </location>
</feature>
<evidence type="ECO:0000259" key="11">
    <source>
        <dbReference type="Pfam" id="PF00892"/>
    </source>
</evidence>
<evidence type="ECO:0000256" key="6">
    <source>
        <dbReference type="ARBA" id="ARBA00023136"/>
    </source>
</evidence>
<feature type="compositionally biased region" description="Basic and acidic residues" evidence="9">
    <location>
        <begin position="210"/>
        <end position="219"/>
    </location>
</feature>
<name>A0A553I350_9PEZI</name>
<dbReference type="AlphaFoldDB" id="A0A553I350"/>
<feature type="compositionally biased region" description="Polar residues" evidence="9">
    <location>
        <begin position="190"/>
        <end position="201"/>
    </location>
</feature>
<dbReference type="GO" id="GO:0005634">
    <property type="term" value="C:nucleus"/>
    <property type="evidence" value="ECO:0007669"/>
    <property type="project" value="UniProtKB-SubCell"/>
</dbReference>
<dbReference type="GO" id="GO:0046982">
    <property type="term" value="F:protein heterodimerization activity"/>
    <property type="evidence" value="ECO:0007669"/>
    <property type="project" value="InterPro"/>
</dbReference>
<dbReference type="SUPFAM" id="SSF103481">
    <property type="entry name" value="Multidrug resistance efflux transporter EmrE"/>
    <property type="match status" value="2"/>
</dbReference>
<keyword evidence="6 10" id="KW-0472">Membrane</keyword>
<accession>A0A553I350</accession>
<feature type="transmembrane region" description="Helical" evidence="10">
    <location>
        <begin position="304"/>
        <end position="323"/>
    </location>
</feature>
<dbReference type="Gene3D" id="1.10.20.10">
    <property type="entry name" value="Histone, subunit A"/>
    <property type="match status" value="1"/>
</dbReference>
<feature type="domain" description="EamA" evidence="11">
    <location>
        <begin position="498"/>
        <end position="635"/>
    </location>
</feature>
<evidence type="ECO:0000256" key="7">
    <source>
        <dbReference type="ARBA" id="ARBA00023163"/>
    </source>
</evidence>
<comment type="subcellular location">
    <subcellularLocation>
        <location evidence="2">Membrane</location>
        <topology evidence="2">Multi-pass membrane protein</topology>
    </subcellularLocation>
    <subcellularLocation>
        <location evidence="1">Nucleus</location>
    </subcellularLocation>
</comment>
<evidence type="ECO:0000256" key="8">
    <source>
        <dbReference type="ARBA" id="ARBA00023242"/>
    </source>
</evidence>
<dbReference type="InterPro" id="IPR037185">
    <property type="entry name" value="EmrE-like"/>
</dbReference>
<dbReference type="InterPro" id="IPR003195">
    <property type="entry name" value="TFIID_TAF13"/>
</dbReference>
<dbReference type="PANTHER" id="PTHR22911">
    <property type="entry name" value="ACYL-MALONYL CONDENSING ENZYME-RELATED"/>
    <property type="match status" value="1"/>
</dbReference>
<feature type="region of interest" description="Disordered" evidence="9">
    <location>
        <begin position="146"/>
        <end position="170"/>
    </location>
</feature>
<dbReference type="PANTHER" id="PTHR22911:SF6">
    <property type="entry name" value="SOLUTE CARRIER FAMILY 35 MEMBER G1"/>
    <property type="match status" value="1"/>
</dbReference>
<evidence type="ECO:0000313" key="12">
    <source>
        <dbReference type="EMBL" id="TRX94624.1"/>
    </source>
</evidence>
<keyword evidence="5" id="KW-0805">Transcription regulation</keyword>
<feature type="transmembrane region" description="Helical" evidence="10">
    <location>
        <begin position="335"/>
        <end position="354"/>
    </location>
</feature>
<sequence>MEPRARAGKHVGKETFNPKEIAALLYAYGDVRDPIPETVRVLDEIVTEFLEGVCFEASRHAQAAGRQKLKFDDFEFALRRNPQYLGKVKAMIEKRQTIKEMRKTFNQDDDALMKDMAARDKDAGTTKQEDDELLDLDDDLDLKELGAETSSRGSGAKKRKIGTNFPSVRRYRRSISKVRDHFGNPAAHQEPQTTAHPTNTNDQLEWTKSHIEQSQHAQDDFVSPTSYRQREDNKQPSINVDLLGPSNDRYIPFPPDGPASPMIHSQSHFLPSTASTNATSRPPSRRTNIRTFCVSQWRKHKAPIFVFGAQFFGALMNLFARLLELGDTDTKLHPMQLLLWRMLLTCLVCSLYIIKKQIPYGVLGSPEVRPLLVPRGIAGFFGIYGMWYSIQYLPLAEATVITFLAPLLAGYWCHLFLRDPYTRTEQLASFLALGGVILITRPTSLFSNAVQEEGAVATALEAIANVTAMATQGSETTGSAIVDSPTPTTSERIGAIGFALLGVLGTSVAFTTLRAIGPRAHTLISVNYFSAACLIVSVSVLSLSPYLDIGQPGLHLAFPSSIRQWGFVLLITLCGFATQVLITKGLAAERSNRATAMTYTQMLFAAGFDRFVWGTTMSWVSATGCAMIIAGAVWVAAGKSGAVKEKGSEDNVDVERAAAMGPGGIESVPMLGGELEDQEEGIDMGVMR</sequence>
<feature type="transmembrane region" description="Helical" evidence="10">
    <location>
        <begin position="399"/>
        <end position="417"/>
    </location>
</feature>
<keyword evidence="8" id="KW-0539">Nucleus</keyword>
<keyword evidence="4 10" id="KW-1133">Transmembrane helix</keyword>
<organism evidence="12 13">
    <name type="scientific">Xylaria flabelliformis</name>
    <dbReference type="NCBI Taxonomy" id="2512241"/>
    <lineage>
        <taxon>Eukaryota</taxon>
        <taxon>Fungi</taxon>
        <taxon>Dikarya</taxon>
        <taxon>Ascomycota</taxon>
        <taxon>Pezizomycotina</taxon>
        <taxon>Sordariomycetes</taxon>
        <taxon>Xylariomycetidae</taxon>
        <taxon>Xylariales</taxon>
        <taxon>Xylariaceae</taxon>
        <taxon>Xylaria</taxon>
    </lineage>
</organism>
<dbReference type="EMBL" id="VFLP01000020">
    <property type="protein sequence ID" value="TRX94624.1"/>
    <property type="molecule type" value="Genomic_DNA"/>
</dbReference>
<dbReference type="Pfam" id="PF00892">
    <property type="entry name" value="EamA"/>
    <property type="match status" value="2"/>
</dbReference>
<feature type="transmembrane region" description="Helical" evidence="10">
    <location>
        <begin position="429"/>
        <end position="450"/>
    </location>
</feature>
<reference evidence="13" key="1">
    <citation type="submission" date="2019-06" db="EMBL/GenBank/DDBJ databases">
        <title>Draft genome sequence of the griseofulvin-producing fungus Xylaria cubensis strain G536.</title>
        <authorList>
            <person name="Mead M.E."/>
            <person name="Raja H.A."/>
            <person name="Steenwyk J.L."/>
            <person name="Knowles S.L."/>
            <person name="Oberlies N.H."/>
            <person name="Rokas A."/>
        </authorList>
    </citation>
    <scope>NUCLEOTIDE SEQUENCE [LARGE SCALE GENOMIC DNA]</scope>
    <source>
        <strain evidence="13">G536</strain>
    </source>
</reference>
<keyword evidence="13" id="KW-1185">Reference proteome</keyword>
<proteinExistence type="predicted"/>
<dbReference type="OrthoDB" id="306876at2759"/>
<dbReference type="CDD" id="cd07978">
    <property type="entry name" value="HFD_TAF13"/>
    <property type="match status" value="1"/>
</dbReference>
<evidence type="ECO:0000256" key="2">
    <source>
        <dbReference type="ARBA" id="ARBA00004141"/>
    </source>
</evidence>
<feature type="transmembrane region" description="Helical" evidence="10">
    <location>
        <begin position="375"/>
        <end position="393"/>
    </location>
</feature>
<feature type="transmembrane region" description="Helical" evidence="10">
    <location>
        <begin position="564"/>
        <end position="582"/>
    </location>
</feature>
<evidence type="ECO:0000256" key="4">
    <source>
        <dbReference type="ARBA" id="ARBA00022989"/>
    </source>
</evidence>
<feature type="transmembrane region" description="Helical" evidence="10">
    <location>
        <begin position="619"/>
        <end position="637"/>
    </location>
</feature>
<evidence type="ECO:0000256" key="1">
    <source>
        <dbReference type="ARBA" id="ARBA00004123"/>
    </source>
</evidence>